<evidence type="ECO:0000313" key="6">
    <source>
        <dbReference type="EMBL" id="RQT23377.1"/>
    </source>
</evidence>
<dbReference type="Gene3D" id="3.40.50.720">
    <property type="entry name" value="NAD(P)-binding Rossmann-like Domain"/>
    <property type="match status" value="2"/>
</dbReference>
<dbReference type="Proteomes" id="UP000269271">
    <property type="component" value="Unassembled WGS sequence"/>
</dbReference>
<reference evidence="6 7" key="1">
    <citation type="submission" date="2018-08" db="EMBL/GenBank/DDBJ databases">
        <title>Comparative analysis of Burkholderia isolates from Puerto Rico.</title>
        <authorList>
            <person name="Hall C."/>
            <person name="Sahl J."/>
            <person name="Wagner D."/>
        </authorList>
    </citation>
    <scope>NUCLEOTIDE SEQUENCE [LARGE SCALE GENOMIC DNA]</scope>
    <source>
        <strain evidence="6 7">Bp9001</strain>
    </source>
</reference>
<dbReference type="Pfam" id="PF02826">
    <property type="entry name" value="2-Hacid_dh_C"/>
    <property type="match status" value="1"/>
</dbReference>
<dbReference type="GO" id="GO:0016616">
    <property type="term" value="F:oxidoreductase activity, acting on the CH-OH group of donors, NAD or NADP as acceptor"/>
    <property type="evidence" value="ECO:0007669"/>
    <property type="project" value="InterPro"/>
</dbReference>
<dbReference type="InterPro" id="IPR036291">
    <property type="entry name" value="NAD(P)-bd_dom_sf"/>
</dbReference>
<keyword evidence="2" id="KW-0520">NAD</keyword>
<dbReference type="PANTHER" id="PTHR43333:SF1">
    <property type="entry name" value="D-ISOMER SPECIFIC 2-HYDROXYACID DEHYDROGENASE NAD-BINDING DOMAIN-CONTAINING PROTEIN"/>
    <property type="match status" value="1"/>
</dbReference>
<dbReference type="InterPro" id="IPR006139">
    <property type="entry name" value="D-isomer_2_OHA_DH_cat_dom"/>
</dbReference>
<protein>
    <submittedName>
        <fullName evidence="6">D-2-hydroxyacid dehydrogenase</fullName>
    </submittedName>
</protein>
<dbReference type="RefSeq" id="WP_122478313.1">
    <property type="nucleotide sequence ID" value="NZ_CP013392.1"/>
</dbReference>
<evidence type="ECO:0000259" key="5">
    <source>
        <dbReference type="Pfam" id="PF02826"/>
    </source>
</evidence>
<feature type="domain" description="D-isomer specific 2-hydroxyacid dehydrogenase NAD-binding" evidence="5">
    <location>
        <begin position="125"/>
        <end position="297"/>
    </location>
</feature>
<comment type="similarity">
    <text evidence="3">Belongs to the D-isomer specific 2-hydroxyacid dehydrogenase family.</text>
</comment>
<evidence type="ECO:0000256" key="1">
    <source>
        <dbReference type="ARBA" id="ARBA00023002"/>
    </source>
</evidence>
<dbReference type="AlphaFoldDB" id="A0A3N8QHP9"/>
<dbReference type="Pfam" id="PF00389">
    <property type="entry name" value="2-Hacid_dh"/>
    <property type="match status" value="1"/>
</dbReference>
<dbReference type="CDD" id="cd05300">
    <property type="entry name" value="2-Hacid_dh_1"/>
    <property type="match status" value="1"/>
</dbReference>
<comment type="caution">
    <text evidence="6">The sequence shown here is derived from an EMBL/GenBank/DDBJ whole genome shotgun (WGS) entry which is preliminary data.</text>
</comment>
<feature type="domain" description="D-isomer specific 2-hydroxyacid dehydrogenase catalytic" evidence="4">
    <location>
        <begin position="75"/>
        <end position="327"/>
    </location>
</feature>
<dbReference type="InterPro" id="IPR006140">
    <property type="entry name" value="D-isomer_DH_NAD-bd"/>
</dbReference>
<accession>A0A3N8QHP9</accession>
<sequence length="329" mass="35966">MVVMETMLALNILLSDVAARHFDGEIARTLGATPFRLLSPGDASSAEAHIAFVSRDVTGRSTKHDLTPETRHFYDALRAAPNLRWVHAHSAGVDRPIFVEMRQRGVQVTSSSGANARTVAHTALAGLMALARRLPLLHEAQREHAWRPLLLDAAPRDLAAQTVVIVGYGAIGQRLARLLDALEMTVIVVRREAQGESFVDFSMLDDVLSRADWLVLACPLTPQTTKLIDASRLARLPKQAYLVNVARGEVVVEADLIAALRSGALAGAYLDVFEHEPLSAASPLWDMPNVILTPHMAGQSDSQYAAVGRIWLDNLARWHRGEPLLNLAR</sequence>
<evidence type="ECO:0000256" key="3">
    <source>
        <dbReference type="RuleBase" id="RU003719"/>
    </source>
</evidence>
<evidence type="ECO:0000256" key="2">
    <source>
        <dbReference type="ARBA" id="ARBA00023027"/>
    </source>
</evidence>
<dbReference type="PANTHER" id="PTHR43333">
    <property type="entry name" value="2-HACID_DH_C DOMAIN-CONTAINING PROTEIN"/>
    <property type="match status" value="1"/>
</dbReference>
<name>A0A3N8QHP9_9BURK</name>
<dbReference type="SUPFAM" id="SSF51735">
    <property type="entry name" value="NAD(P)-binding Rossmann-fold domains"/>
    <property type="match status" value="1"/>
</dbReference>
<organism evidence="6 7">
    <name type="scientific">Burkholderia contaminans</name>
    <dbReference type="NCBI Taxonomy" id="488447"/>
    <lineage>
        <taxon>Bacteria</taxon>
        <taxon>Pseudomonadati</taxon>
        <taxon>Pseudomonadota</taxon>
        <taxon>Betaproteobacteria</taxon>
        <taxon>Burkholderiales</taxon>
        <taxon>Burkholderiaceae</taxon>
        <taxon>Burkholderia</taxon>
        <taxon>Burkholderia cepacia complex</taxon>
    </lineage>
</organism>
<evidence type="ECO:0000259" key="4">
    <source>
        <dbReference type="Pfam" id="PF00389"/>
    </source>
</evidence>
<dbReference type="GO" id="GO:0051287">
    <property type="term" value="F:NAD binding"/>
    <property type="evidence" value="ECO:0007669"/>
    <property type="project" value="InterPro"/>
</dbReference>
<keyword evidence="1 3" id="KW-0560">Oxidoreductase</keyword>
<dbReference type="SUPFAM" id="SSF52283">
    <property type="entry name" value="Formate/glycerate dehydrogenase catalytic domain-like"/>
    <property type="match status" value="1"/>
</dbReference>
<evidence type="ECO:0000313" key="7">
    <source>
        <dbReference type="Proteomes" id="UP000269271"/>
    </source>
</evidence>
<gene>
    <name evidence="6" type="ORF">DF037_25820</name>
</gene>
<dbReference type="EMBL" id="QTQX01000018">
    <property type="protein sequence ID" value="RQT23377.1"/>
    <property type="molecule type" value="Genomic_DNA"/>
</dbReference>
<proteinExistence type="inferred from homology"/>